<reference evidence="8 9" key="1">
    <citation type="journal article" date="2014" name="Genome Announc.">
        <title>Draft Genome Sequence of the Iron-Oxidizing, Acidophilic, and Halotolerant 'Thiobacillus prosperus' Type Strain DSM 5130.</title>
        <authorList>
            <person name="Ossandon F.J."/>
            <person name="Cardenas J.P."/>
            <person name="Corbett M."/>
            <person name="Quatrini R."/>
            <person name="Holmes D.S."/>
            <person name="Watkin E."/>
        </authorList>
    </citation>
    <scope>NUCLEOTIDE SEQUENCE [LARGE SCALE GENOMIC DNA]</scope>
    <source>
        <strain evidence="8 9">DSM 5130</strain>
    </source>
</reference>
<evidence type="ECO:0000256" key="2">
    <source>
        <dbReference type="ARBA" id="ARBA00022691"/>
    </source>
</evidence>
<keyword evidence="5" id="KW-0411">Iron-sulfur</keyword>
<dbReference type="InterPro" id="IPR023867">
    <property type="entry name" value="Sulphatase_maturase_rSAM"/>
</dbReference>
<dbReference type="SFLD" id="SFLDG01386">
    <property type="entry name" value="main_SPASM_domain-containing"/>
    <property type="match status" value="1"/>
</dbReference>
<dbReference type="SFLD" id="SFLDG01384">
    <property type="entry name" value="thioether_bond_formation_requi"/>
    <property type="match status" value="1"/>
</dbReference>
<dbReference type="InterPro" id="IPR024023">
    <property type="entry name" value="rSAM_paired_HxsB"/>
</dbReference>
<evidence type="ECO:0000256" key="4">
    <source>
        <dbReference type="ARBA" id="ARBA00023004"/>
    </source>
</evidence>
<dbReference type="PANTHER" id="PTHR43273">
    <property type="entry name" value="ANAEROBIC SULFATASE-MATURATING ENZYME HOMOLOG ASLB-RELATED"/>
    <property type="match status" value="1"/>
</dbReference>
<comment type="similarity">
    <text evidence="6">Belongs to the radical SAM superfamily. Anaerobic sulfatase-maturating enzyme family.</text>
</comment>
<dbReference type="EMBL" id="JQSG02000001">
    <property type="protein sequence ID" value="OBS10366.1"/>
    <property type="molecule type" value="Genomic_DNA"/>
</dbReference>
<gene>
    <name evidence="8" type="ORF">Thpro_020082</name>
</gene>
<dbReference type="Gene3D" id="3.20.20.70">
    <property type="entry name" value="Aldolase class I"/>
    <property type="match status" value="1"/>
</dbReference>
<dbReference type="OrthoDB" id="9782387at2"/>
<dbReference type="SUPFAM" id="SSF102114">
    <property type="entry name" value="Radical SAM enzymes"/>
    <property type="match status" value="1"/>
</dbReference>
<evidence type="ECO:0000256" key="3">
    <source>
        <dbReference type="ARBA" id="ARBA00022723"/>
    </source>
</evidence>
<dbReference type="GO" id="GO:0046872">
    <property type="term" value="F:metal ion binding"/>
    <property type="evidence" value="ECO:0007669"/>
    <property type="project" value="UniProtKB-KW"/>
</dbReference>
<dbReference type="SFLD" id="SFLDS00029">
    <property type="entry name" value="Radical_SAM"/>
    <property type="match status" value="1"/>
</dbReference>
<dbReference type="InterPro" id="IPR058240">
    <property type="entry name" value="rSAM_sf"/>
</dbReference>
<dbReference type="AlphaFoldDB" id="A0A1A6C726"/>
<dbReference type="PROSITE" id="PS51918">
    <property type="entry name" value="RADICAL_SAM"/>
    <property type="match status" value="1"/>
</dbReference>
<keyword evidence="2" id="KW-0949">S-adenosyl-L-methionine</keyword>
<evidence type="ECO:0000313" key="8">
    <source>
        <dbReference type="EMBL" id="OBS10366.1"/>
    </source>
</evidence>
<evidence type="ECO:0000313" key="9">
    <source>
        <dbReference type="Proteomes" id="UP000029273"/>
    </source>
</evidence>
<name>A0A1A6C726_9GAMM</name>
<dbReference type="NCBIfam" id="TIGR03978">
    <property type="entry name" value="rSAM_paired_1"/>
    <property type="match status" value="1"/>
</dbReference>
<dbReference type="CDD" id="cd01335">
    <property type="entry name" value="Radical_SAM"/>
    <property type="match status" value="1"/>
</dbReference>
<comment type="cofactor">
    <cofactor evidence="1">
        <name>[4Fe-4S] cluster</name>
        <dbReference type="ChEBI" id="CHEBI:49883"/>
    </cofactor>
</comment>
<evidence type="ECO:0000256" key="6">
    <source>
        <dbReference type="ARBA" id="ARBA00023601"/>
    </source>
</evidence>
<dbReference type="GO" id="GO:0016491">
    <property type="term" value="F:oxidoreductase activity"/>
    <property type="evidence" value="ECO:0007669"/>
    <property type="project" value="InterPro"/>
</dbReference>
<dbReference type="GO" id="GO:0051536">
    <property type="term" value="F:iron-sulfur cluster binding"/>
    <property type="evidence" value="ECO:0007669"/>
    <property type="project" value="UniProtKB-KW"/>
</dbReference>
<protein>
    <submittedName>
        <fullName evidence="8">His-Xaa-Ser system radical SAM maturase HxsB</fullName>
    </submittedName>
</protein>
<evidence type="ECO:0000256" key="5">
    <source>
        <dbReference type="ARBA" id="ARBA00023014"/>
    </source>
</evidence>
<evidence type="ECO:0000259" key="7">
    <source>
        <dbReference type="PROSITE" id="PS51918"/>
    </source>
</evidence>
<keyword evidence="3" id="KW-0479">Metal-binding</keyword>
<dbReference type="Proteomes" id="UP000029273">
    <property type="component" value="Unassembled WGS sequence"/>
</dbReference>
<dbReference type="InterPro" id="IPR013785">
    <property type="entry name" value="Aldolase_TIM"/>
</dbReference>
<feature type="domain" description="Radical SAM core" evidence="7">
    <location>
        <begin position="94"/>
        <end position="328"/>
    </location>
</feature>
<dbReference type="PANTHER" id="PTHR43273:SF3">
    <property type="entry name" value="ANAEROBIC SULFATASE-MATURATING ENZYME HOMOLOG ASLB-RELATED"/>
    <property type="match status" value="1"/>
</dbReference>
<dbReference type="Pfam" id="PF04055">
    <property type="entry name" value="Radical_SAM"/>
    <property type="match status" value="1"/>
</dbReference>
<dbReference type="RefSeq" id="WP_065089065.1">
    <property type="nucleotide sequence ID" value="NZ_JQSG02000001.1"/>
</dbReference>
<sequence>MSKFVGIDEFRAENGNYSLLPFRFESIDFENIVVTNSVGEFVIMGRDKLDPLVEKSLPSNDPDYVALRRIQVLKEPSDYWALSLLALKTRTRLLPLRNFTNLHIFVVSLRCDHSCQYCQVSRQSDNKLAYDMSEGTANKALDMVFRSPNEAIKIEFQGGEPLLNFELIRYVVEKAEERNQIEQRDLQFVIATSLSLATNDILEYCRDHHIYLSSSLDGPADLHNKNRPRPGRDSHERFSDGLRRARDIVGYDAVSALMTTSPASMTRVTDIIDEYLRFGFDSIFLRHLSPYGFAVKTKSYQAYNAERWLQFYKEGVEYILDLNRKGIRFVEHYSTIILTKMFAVNDPGFVDLKNPAGVGIAAVVFNYDGDVYASDESRMLHEMGDSSFRMGNLHENTYKEIFTSDALLSALEDSFTLSAPMCSDCAFESWCGADPVFHHATFGDMLGRKPESEFCKRTMGIIRYLLDKIRNDTEALEIFKRWVNKC</sequence>
<keyword evidence="4" id="KW-0408">Iron</keyword>
<proteinExistence type="inferred from homology"/>
<evidence type="ECO:0000256" key="1">
    <source>
        <dbReference type="ARBA" id="ARBA00001966"/>
    </source>
</evidence>
<dbReference type="InterPro" id="IPR006638">
    <property type="entry name" value="Elp3/MiaA/NifB-like_rSAM"/>
</dbReference>
<dbReference type="SFLD" id="SFLDG01067">
    <property type="entry name" value="SPASM/twitch_domain_containing"/>
    <property type="match status" value="1"/>
</dbReference>
<accession>A0A1A6C726</accession>
<dbReference type="InterPro" id="IPR007197">
    <property type="entry name" value="rSAM"/>
</dbReference>
<comment type="caution">
    <text evidence="8">The sequence shown here is derived from an EMBL/GenBank/DDBJ whole genome shotgun (WGS) entry which is preliminary data.</text>
</comment>
<organism evidence="8 9">
    <name type="scientific">Acidihalobacter prosperus</name>
    <dbReference type="NCBI Taxonomy" id="160660"/>
    <lineage>
        <taxon>Bacteria</taxon>
        <taxon>Pseudomonadati</taxon>
        <taxon>Pseudomonadota</taxon>
        <taxon>Gammaproteobacteria</taxon>
        <taxon>Chromatiales</taxon>
        <taxon>Ectothiorhodospiraceae</taxon>
        <taxon>Acidihalobacter</taxon>
    </lineage>
</organism>
<dbReference type="SMART" id="SM00729">
    <property type="entry name" value="Elp3"/>
    <property type="match status" value="1"/>
</dbReference>
<keyword evidence="9" id="KW-1185">Reference proteome</keyword>